<organism evidence="6 7">
    <name type="scientific">Latilactobacillus curvatus JCM 1096 = DSM 20019</name>
    <dbReference type="NCBI Taxonomy" id="1293592"/>
    <lineage>
        <taxon>Bacteria</taxon>
        <taxon>Bacillati</taxon>
        <taxon>Bacillota</taxon>
        <taxon>Bacilli</taxon>
        <taxon>Lactobacillales</taxon>
        <taxon>Lactobacillaceae</taxon>
        <taxon>Latilactobacillus</taxon>
    </lineage>
</organism>
<comment type="function">
    <text evidence="5">A non-essential component of RNA polymerase (RNAP).</text>
</comment>
<keyword evidence="2 5" id="KW-0808">Transferase</keyword>
<dbReference type="AlphaFoldDB" id="A0AAJ0LFA5"/>
<protein>
    <recommendedName>
        <fullName evidence="5">DNA-directed RNA polymerase subunit epsilon</fullName>
        <shortName evidence="5">RNAP epsilon subunit</shortName>
        <ecNumber evidence="5">2.7.7.6</ecNumber>
    </recommendedName>
    <alternativeName>
        <fullName evidence="5">RNA polymerase epsilon subunit</fullName>
    </alternativeName>
    <alternativeName>
        <fullName evidence="5">Transcriptase subunit epsilon</fullName>
    </alternativeName>
</protein>
<keyword evidence="1 5" id="KW-0240">DNA-directed RNA polymerase</keyword>
<name>A0AAJ0LFA5_LATCU</name>
<sequence length="79" mass="9129">MMNNKGVLQLIYKVLFQADKTQSPLREATKSIYLEADSAVEARQLVEDNTPYNIEFVQELSGKHLAFEQESEDFKLTEF</sequence>
<reference evidence="6 7" key="1">
    <citation type="journal article" date="2015" name="Genome Announc.">
        <title>Expanding the biotechnology potential of lactobacilli through comparative genomics of 213 strains and associated genera.</title>
        <authorList>
            <person name="Sun Z."/>
            <person name="Harris H.M."/>
            <person name="McCann A."/>
            <person name="Guo C."/>
            <person name="Argimon S."/>
            <person name="Zhang W."/>
            <person name="Yang X."/>
            <person name="Jeffery I.B."/>
            <person name="Cooney J.C."/>
            <person name="Kagawa T.F."/>
            <person name="Liu W."/>
            <person name="Song Y."/>
            <person name="Salvetti E."/>
            <person name="Wrobel A."/>
            <person name="Rasinkangas P."/>
            <person name="Parkhill J."/>
            <person name="Rea M.C."/>
            <person name="O'Sullivan O."/>
            <person name="Ritari J."/>
            <person name="Douillard F.P."/>
            <person name="Paul Ross R."/>
            <person name="Yang R."/>
            <person name="Briner A.E."/>
            <person name="Felis G.E."/>
            <person name="de Vos W.M."/>
            <person name="Barrangou R."/>
            <person name="Klaenhammer T.R."/>
            <person name="Caufield P.W."/>
            <person name="Cui Y."/>
            <person name="Zhang H."/>
            <person name="O'Toole P.W."/>
        </authorList>
    </citation>
    <scope>NUCLEOTIDE SEQUENCE [LARGE SCALE GENOMIC DNA]</scope>
    <source>
        <strain evidence="6 7">DSM 20019</strain>
    </source>
</reference>
<evidence type="ECO:0000256" key="5">
    <source>
        <dbReference type="HAMAP-Rule" id="MF_01553"/>
    </source>
</evidence>
<keyword evidence="3 5" id="KW-0548">Nucleotidyltransferase</keyword>
<dbReference type="GO" id="GO:0003677">
    <property type="term" value="F:DNA binding"/>
    <property type="evidence" value="ECO:0007669"/>
    <property type="project" value="UniProtKB-UniRule"/>
</dbReference>
<dbReference type="HAMAP" id="MF_01553">
    <property type="entry name" value="RNApol_bact_RpoY"/>
    <property type="match status" value="1"/>
</dbReference>
<evidence type="ECO:0000256" key="4">
    <source>
        <dbReference type="ARBA" id="ARBA00023163"/>
    </source>
</evidence>
<evidence type="ECO:0000313" key="7">
    <source>
        <dbReference type="Proteomes" id="UP000050828"/>
    </source>
</evidence>
<evidence type="ECO:0000256" key="1">
    <source>
        <dbReference type="ARBA" id="ARBA00022478"/>
    </source>
</evidence>
<dbReference type="Pfam" id="PF07288">
    <property type="entry name" value="RpoY"/>
    <property type="match status" value="1"/>
</dbReference>
<evidence type="ECO:0000313" key="6">
    <source>
        <dbReference type="EMBL" id="KRK92911.1"/>
    </source>
</evidence>
<dbReference type="EC" id="2.7.7.6" evidence="5"/>
<comment type="caution">
    <text evidence="6">The sequence shown here is derived from an EMBL/GenBank/DDBJ whole genome shotgun (WGS) entry which is preliminary data.</text>
</comment>
<dbReference type="InterPro" id="IPR009907">
    <property type="entry name" value="RpoY"/>
</dbReference>
<dbReference type="EMBL" id="AZDL01000013">
    <property type="protein sequence ID" value="KRK92911.1"/>
    <property type="molecule type" value="Genomic_DNA"/>
</dbReference>
<evidence type="ECO:0000256" key="2">
    <source>
        <dbReference type="ARBA" id="ARBA00022679"/>
    </source>
</evidence>
<proteinExistence type="inferred from homology"/>
<dbReference type="NCBIfam" id="NF010188">
    <property type="entry name" value="PRK13667.1"/>
    <property type="match status" value="1"/>
</dbReference>
<comment type="similarity">
    <text evidence="5">Belongs to the RNA polymerase subunit epsilon family.</text>
</comment>
<comment type="subunit">
    <text evidence="5">RNAP is composed of a core of 2 alpha, a beta and a beta' subunit. The core is associated with a delta subunit, and at least one of epsilon or omega. When a sigma factor is associated with the core the holoenzyme is formed, which can initiate transcription.</text>
</comment>
<dbReference type="Gene3D" id="3.10.20.730">
    <property type="entry name" value="RNAP, epsilon subunit-like"/>
    <property type="match status" value="1"/>
</dbReference>
<gene>
    <name evidence="5" type="primary">rpoY</name>
    <name evidence="6" type="ORF">FC08_GL000284</name>
</gene>
<comment type="catalytic activity">
    <reaction evidence="5">
        <text>RNA(n) + a ribonucleoside 5'-triphosphate = RNA(n+1) + diphosphate</text>
        <dbReference type="Rhea" id="RHEA:21248"/>
        <dbReference type="Rhea" id="RHEA-COMP:14527"/>
        <dbReference type="Rhea" id="RHEA-COMP:17342"/>
        <dbReference type="ChEBI" id="CHEBI:33019"/>
        <dbReference type="ChEBI" id="CHEBI:61557"/>
        <dbReference type="ChEBI" id="CHEBI:140395"/>
        <dbReference type="EC" id="2.7.7.6"/>
    </reaction>
</comment>
<dbReference type="GO" id="GO:0006351">
    <property type="term" value="P:DNA-templated transcription"/>
    <property type="evidence" value="ECO:0007669"/>
    <property type="project" value="UniProtKB-UniRule"/>
</dbReference>
<accession>A0AAJ0LFA5</accession>
<dbReference type="Proteomes" id="UP000050828">
    <property type="component" value="Unassembled WGS sequence"/>
</dbReference>
<dbReference type="GO" id="GO:0000428">
    <property type="term" value="C:DNA-directed RNA polymerase complex"/>
    <property type="evidence" value="ECO:0007669"/>
    <property type="project" value="UniProtKB-KW"/>
</dbReference>
<evidence type="ECO:0000256" key="3">
    <source>
        <dbReference type="ARBA" id="ARBA00022695"/>
    </source>
</evidence>
<keyword evidence="4 5" id="KW-0804">Transcription</keyword>
<dbReference type="GO" id="GO:0003899">
    <property type="term" value="F:DNA-directed RNA polymerase activity"/>
    <property type="evidence" value="ECO:0007669"/>
    <property type="project" value="UniProtKB-UniRule"/>
</dbReference>